<keyword evidence="2" id="KW-0285">Flavoprotein</keyword>
<evidence type="ECO:0000259" key="4">
    <source>
        <dbReference type="SMART" id="SM00903"/>
    </source>
</evidence>
<keyword evidence="6" id="KW-1185">Reference proteome</keyword>
<dbReference type="InterPro" id="IPR052174">
    <property type="entry name" value="Flavoredoxin"/>
</dbReference>
<evidence type="ECO:0000256" key="2">
    <source>
        <dbReference type="ARBA" id="ARBA00022630"/>
    </source>
</evidence>
<dbReference type="PANTHER" id="PTHR43567:SF1">
    <property type="entry name" value="FLAVOREDOXIN"/>
    <property type="match status" value="1"/>
</dbReference>
<evidence type="ECO:0000313" key="6">
    <source>
        <dbReference type="Proteomes" id="UP000018419"/>
    </source>
</evidence>
<dbReference type="SMART" id="SM00903">
    <property type="entry name" value="Flavin_Reduct"/>
    <property type="match status" value="1"/>
</dbReference>
<sequence length="199" mass="22496">MQMLNPHIQHVPLEKAYRLLTHGPTVLVSSKDHKETDVMAAAWACALEFDPAKVTVVLDKSTKTRQLIENSGYFALQIPTLKQLELVYKLGTTSKMTEPNKLEICQVELFQFENSDLPVVADCSAWLLCELIPEPHIQQAHDLFIGKVIAAYADNRVFSQGRWHFEDADEEWRTIHHVAGGHFYSIGKAVSVEEANLEL</sequence>
<organism evidence="5 6">
    <name type="scientific">Acinetobacter radioresistens SK82</name>
    <dbReference type="NCBI Taxonomy" id="596318"/>
    <lineage>
        <taxon>Bacteria</taxon>
        <taxon>Pseudomonadati</taxon>
        <taxon>Pseudomonadota</taxon>
        <taxon>Gammaproteobacteria</taxon>
        <taxon>Moraxellales</taxon>
        <taxon>Moraxellaceae</taxon>
        <taxon>Acinetobacter</taxon>
    </lineage>
</organism>
<dbReference type="Gene3D" id="2.30.110.10">
    <property type="entry name" value="Electron Transport, Fmn-binding Protein, Chain A"/>
    <property type="match status" value="1"/>
</dbReference>
<comment type="caution">
    <text evidence="5">The sequence shown here is derived from an EMBL/GenBank/DDBJ whole genome shotgun (WGS) entry which is preliminary data.</text>
</comment>
<evidence type="ECO:0000256" key="1">
    <source>
        <dbReference type="ARBA" id="ARBA00001917"/>
    </source>
</evidence>
<accession>A0ABM9YR80</accession>
<evidence type="ECO:0000256" key="3">
    <source>
        <dbReference type="ARBA" id="ARBA00038054"/>
    </source>
</evidence>
<dbReference type="InterPro" id="IPR002563">
    <property type="entry name" value="Flavin_Rdtase-like_dom"/>
</dbReference>
<protein>
    <submittedName>
        <fullName evidence="5">Flavin reductase-like protein</fullName>
    </submittedName>
</protein>
<proteinExistence type="inferred from homology"/>
<dbReference type="SUPFAM" id="SSF50475">
    <property type="entry name" value="FMN-binding split barrel"/>
    <property type="match status" value="1"/>
</dbReference>
<dbReference type="Pfam" id="PF01613">
    <property type="entry name" value="Flavin_Reduct"/>
    <property type="match status" value="1"/>
</dbReference>
<name>A0ABM9YR80_ACIRA</name>
<reference evidence="5 6" key="1">
    <citation type="submission" date="2009-07" db="EMBL/GenBank/DDBJ databases">
        <authorList>
            <person name="Madupu R."/>
            <person name="Durkin A.S."/>
            <person name="Torralba M."/>
            <person name="Methe B."/>
            <person name="Sutton G.G."/>
            <person name="Strausberg R.L."/>
            <person name="Nelson K.E."/>
        </authorList>
    </citation>
    <scope>NUCLEOTIDE SEQUENCE [LARGE SCALE GENOMIC DNA]</scope>
    <source>
        <strain evidence="5 6">SK82</strain>
    </source>
</reference>
<gene>
    <name evidence="5" type="ORF">ACIRA0001_2357</name>
</gene>
<evidence type="ECO:0000313" key="5">
    <source>
        <dbReference type="EMBL" id="EET83565.1"/>
    </source>
</evidence>
<comment type="similarity">
    <text evidence="3">Belongs to the flavoredoxin family.</text>
</comment>
<dbReference type="InterPro" id="IPR012349">
    <property type="entry name" value="Split_barrel_FMN-bd"/>
</dbReference>
<feature type="domain" description="Flavin reductase like" evidence="4">
    <location>
        <begin position="18"/>
        <end position="165"/>
    </location>
</feature>
<dbReference type="EMBL" id="ACVR01000013">
    <property type="protein sequence ID" value="EET83565.1"/>
    <property type="molecule type" value="Genomic_DNA"/>
</dbReference>
<comment type="cofactor">
    <cofactor evidence="1">
        <name>FMN</name>
        <dbReference type="ChEBI" id="CHEBI:58210"/>
    </cofactor>
</comment>
<dbReference type="PANTHER" id="PTHR43567">
    <property type="entry name" value="FLAVOREDOXIN-RELATED-RELATED"/>
    <property type="match status" value="1"/>
</dbReference>
<dbReference type="Proteomes" id="UP000018419">
    <property type="component" value="Unassembled WGS sequence"/>
</dbReference>